<evidence type="ECO:0000313" key="2">
    <source>
        <dbReference type="EMBL" id="AKH46266.1"/>
    </source>
</evidence>
<organism evidence="2">
    <name type="scientific">uncultured marine virus</name>
    <dbReference type="NCBI Taxonomy" id="186617"/>
    <lineage>
        <taxon>Viruses</taxon>
        <taxon>environmental samples</taxon>
    </lineage>
</organism>
<dbReference type="EMBL" id="KR029580">
    <property type="protein sequence ID" value="AKH46266.1"/>
    <property type="molecule type" value="Genomic_DNA"/>
</dbReference>
<proteinExistence type="predicted"/>
<protein>
    <submittedName>
        <fullName evidence="2">Uncharacterized protein</fullName>
    </submittedName>
</protein>
<keyword evidence="1" id="KW-0812">Transmembrane</keyword>
<feature type="transmembrane region" description="Helical" evidence="1">
    <location>
        <begin position="12"/>
        <end position="30"/>
    </location>
</feature>
<sequence>MSEGPTWQNRRRTLFATLIFCAFVICYVMLNGEDTRLNETLAQFAFITGAGVVGSYIFGATWESIGLKK</sequence>
<reference evidence="2" key="2">
    <citation type="submission" date="2015-03" db="EMBL/GenBank/DDBJ databases">
        <authorList>
            <person name="Chow C.-E.T."/>
            <person name="Winget D.M."/>
            <person name="White R.A.III."/>
            <person name="Hallam S.J."/>
            <person name="Suttle C.A."/>
        </authorList>
    </citation>
    <scope>NUCLEOTIDE SEQUENCE</scope>
    <source>
        <strain evidence="2">Anoxic3_5</strain>
    </source>
</reference>
<keyword evidence="1" id="KW-1133">Transmembrane helix</keyword>
<evidence type="ECO:0000256" key="1">
    <source>
        <dbReference type="SAM" id="Phobius"/>
    </source>
</evidence>
<keyword evidence="1" id="KW-0472">Membrane</keyword>
<feature type="transmembrane region" description="Helical" evidence="1">
    <location>
        <begin position="42"/>
        <end position="62"/>
    </location>
</feature>
<name>A0A0F7L5J2_9VIRU</name>
<accession>A0A0F7L5J2</accession>
<reference evidence="2" key="1">
    <citation type="journal article" date="2015" name="Front. Microbiol.">
        <title>Combining genomic sequencing methods to explore viral diversity and reveal potential virus-host interactions.</title>
        <authorList>
            <person name="Chow C.E."/>
            <person name="Winget D.M."/>
            <person name="White R.A.III."/>
            <person name="Hallam S.J."/>
            <person name="Suttle C.A."/>
        </authorList>
    </citation>
    <scope>NUCLEOTIDE SEQUENCE</scope>
    <source>
        <strain evidence="2">Anoxic3_5</strain>
    </source>
</reference>